<feature type="compositionally biased region" description="Basic and acidic residues" evidence="1">
    <location>
        <begin position="432"/>
        <end position="444"/>
    </location>
</feature>
<feature type="compositionally biased region" description="Low complexity" evidence="1">
    <location>
        <begin position="48"/>
        <end position="63"/>
    </location>
</feature>
<sequence>MKLLTHQGSRRKLGGPSSSSKSSVPSPDKVALPPHPSSSNAPYPPPVRSSSSSAPYRRFASSSVPPPVHGRISGARSDFEQGEGEIELEIAEACFIMLKRACSVCAHGSPSFSVEYSGPDKKLDPYSSSSSAPYRRFASSSVPPPVHGRISGARSDFEQGEGEIELEIAEACFIMLKRACSVCAHGSPSFSVEYSGPDKKLDPYSSSSKPPVRSPLVNKTRGLLDLIISDEIADGSTSDATAISSGSYTSAPSESSVGKPPTKLVRLSSRAIARKFISDVLSISAQWMVMCIVPVDGTISSALDAVPDADCPQSLLRACACAVDTIETILCNPQDMVAKNQLTCLFDLDLLPRRFIHQLSILPLLLKSDIVKEARISTSRSLLENALTNAKKSKSKNNDKPSRDDPSSVTSDESKKVTTTTSAPSDEAEKNEEDKDKEEGDEHSSVISSSISPSSTFASLLFFVSVSSVSSLTSLIASGRIAVRPTEAVRLLSVLQHKITSIGEFPLGDGIYDPSVVSTPREIMSSSDNKGTMSVAGLGTPDSDKRELVARSLENESIVRGLLMCIRGASRTKESAEDLWEEGVFDVCLSVCEKAVRREAKKRELGLSSSSVKLDKDKESSVDGDSDDSGESRVFDVCLSVCEKAVRREAKKRELGLSSSSVKLDKDKESSVDGDSDDSGESSPSHDRALLKSDSKDKKQKSKIQILAKIASDIMCICVDVLHPLRGIHKISPKPNNPFSVRLCASNDAEEQIMGDFVEDVLCERYCILASECLRLRSMWSNGIINILSYLLPFDICAEKRRVERAKKAFDELKQSLKSNEPIDKSRNPSDIESDNARLHRAEIRCESIIQRIVNSSLHRSSCSLLSILFTSHNRLQEQEKPVSSSFAPNPQDPFLSVVSLFFPRLGGFSCIFVCVKILRLVCEADKDERDPIARSVGSILLGFLKLCSQDLQGKKVGVWDIPNSYISCDILQTISYLFSAKSMPQAMLSLPLPMYNFSLSTNVSEEGEEESCFETPESKALHAQTAFIRLSYSLINSSNNVYISQFTKDETSIRYLSRVLAYGLPKRLFKGACKILFLLFSSETSEALKDGLDRYIARSGNEEAFSMLCKAMLVRIKKLTQSLVENATLSSTDREGFDCVMKILDSSNAIRETFAKRKESVPGLIALLEACTHPSVNPSYLLTVSRIVRHFSRVRSDAAQCVMKLLRRQLQSVGDDAVIVRHFSRVRSDAAQCVMKLLRRQLQSVGDDAVFAKSVHVFLEAILTDEREVLEPLFCEDTQDIALIIGKIASAKVDLPSLSDDQKKEKASIKSNLQSTLLQILASIIQCKNAFLSTLCSAHLEMPSVLMKLIVDICVFSAEKRMIDRNSLILLNECMLTDQMFPLMRSDPQLLPALIALIGAMLHAQKGGRSDISSIHTQVIALSQGIFTFCLTLLTDTKAAPDRYKYRVPEKTCIEHINLLKPAVLDPILITCLKIDTTTGDKLLPLSECAFSLCEMMVLASNSARTLCNCEEICNEIFTISKQKKPVHKDKKRANLLLNRLSADGERKQILKRILKKK</sequence>
<dbReference type="EMBL" id="BQXS01010081">
    <property type="protein sequence ID" value="GKT32887.1"/>
    <property type="molecule type" value="Genomic_DNA"/>
</dbReference>
<feature type="region of interest" description="Disordered" evidence="1">
    <location>
        <begin position="388"/>
        <end position="450"/>
    </location>
</feature>
<evidence type="ECO:0008006" key="4">
    <source>
        <dbReference type="Google" id="ProtNLM"/>
    </source>
</evidence>
<name>A0ABQ5KK56_9EUKA</name>
<comment type="caution">
    <text evidence="2">The sequence shown here is derived from an EMBL/GenBank/DDBJ whole genome shotgun (WGS) entry which is preliminary data.</text>
</comment>
<dbReference type="Proteomes" id="UP001057375">
    <property type="component" value="Unassembled WGS sequence"/>
</dbReference>
<gene>
    <name evidence="2" type="ORF">ADUPG1_006935</name>
</gene>
<feature type="compositionally biased region" description="Basic and acidic residues" evidence="1">
    <location>
        <begin position="396"/>
        <end position="416"/>
    </location>
</feature>
<feature type="region of interest" description="Disordered" evidence="1">
    <location>
        <begin position="112"/>
        <end position="145"/>
    </location>
</feature>
<feature type="region of interest" description="Disordered" evidence="1">
    <location>
        <begin position="662"/>
        <end position="696"/>
    </location>
</feature>
<keyword evidence="3" id="KW-1185">Reference proteome</keyword>
<feature type="compositionally biased region" description="Low complexity" evidence="1">
    <location>
        <begin position="125"/>
        <end position="141"/>
    </location>
</feature>
<evidence type="ECO:0000313" key="2">
    <source>
        <dbReference type="EMBL" id="GKT32887.1"/>
    </source>
</evidence>
<accession>A0ABQ5KK56</accession>
<feature type="compositionally biased region" description="Basic and acidic residues" evidence="1">
    <location>
        <begin position="684"/>
        <end position="696"/>
    </location>
</feature>
<feature type="region of interest" description="Disordered" evidence="1">
    <location>
        <begin position="1"/>
        <end position="78"/>
    </location>
</feature>
<protein>
    <recommendedName>
        <fullName evidence="4">ARM repeat superfamily protein</fullName>
    </recommendedName>
</protein>
<proteinExistence type="predicted"/>
<reference evidence="2" key="1">
    <citation type="submission" date="2022-03" db="EMBL/GenBank/DDBJ databases">
        <title>Draft genome sequence of Aduncisulcus paluster, a free-living microaerophilic Fornicata.</title>
        <authorList>
            <person name="Yuyama I."/>
            <person name="Kume K."/>
            <person name="Tamura T."/>
            <person name="Inagaki Y."/>
            <person name="Hashimoto T."/>
        </authorList>
    </citation>
    <scope>NUCLEOTIDE SEQUENCE</scope>
    <source>
        <strain evidence="2">NY0171</strain>
    </source>
</reference>
<organism evidence="2 3">
    <name type="scientific">Aduncisulcus paluster</name>
    <dbReference type="NCBI Taxonomy" id="2918883"/>
    <lineage>
        <taxon>Eukaryota</taxon>
        <taxon>Metamonada</taxon>
        <taxon>Carpediemonas-like organisms</taxon>
        <taxon>Aduncisulcus</taxon>
    </lineage>
</organism>
<feature type="region of interest" description="Disordered" evidence="1">
    <location>
        <begin position="612"/>
        <end position="631"/>
    </location>
</feature>
<feature type="compositionally biased region" description="Low complexity" evidence="1">
    <location>
        <begin position="14"/>
        <end position="30"/>
    </location>
</feature>
<evidence type="ECO:0000313" key="3">
    <source>
        <dbReference type="Proteomes" id="UP001057375"/>
    </source>
</evidence>
<evidence type="ECO:0000256" key="1">
    <source>
        <dbReference type="SAM" id="MobiDB-lite"/>
    </source>
</evidence>